<feature type="non-terminal residue" evidence="2">
    <location>
        <position position="785"/>
    </location>
</feature>
<dbReference type="CDD" id="cd00171">
    <property type="entry name" value="Sec7"/>
    <property type="match status" value="1"/>
</dbReference>
<dbReference type="GO" id="GO:0032012">
    <property type="term" value="P:regulation of ARF protein signal transduction"/>
    <property type="evidence" value="ECO:0007669"/>
    <property type="project" value="InterPro"/>
</dbReference>
<dbReference type="GO" id="GO:0016192">
    <property type="term" value="P:vesicle-mediated transport"/>
    <property type="evidence" value="ECO:0007669"/>
    <property type="project" value="UniProtKB-ARBA"/>
</dbReference>
<dbReference type="PROSITE" id="PS50190">
    <property type="entry name" value="SEC7"/>
    <property type="match status" value="1"/>
</dbReference>
<sequence length="785" mass="86188">MVVSDLEALCRTEAQRVLTALRSNRRFGSQSRCWRELEGSPLRRLSEWRSAPSAAAPSEGLLEPLLCIIRSPEFGGPATCVALEATSAVVLALLEQQKLSGHVGATCGGGAHRTWHIIQGARGKCDRVEHCSLSPKPGLPRPLAQTLASVSQAASECVFEETNAQTDEATAAQMIALLGLCGSFPGEAEASLEASAAAAFPAEARLHAFIKVLAVWGYYRQSHTLRACAQVALNQILDYCLVDLGSPARAELLRLILGHVSSELGPALLVERAMLYLRCLQRVALHPAARRWASAEHPQVSFFRSEIPLLLLSFSKHFSTRLPVLALLLPVVNRICWLCVDHWSTAEAGGQRPSPTSVFGALQVEALFGGVYLRSLGLAVPPLLAAPDAPSEASELLELLLESLCDLLQPELVRALWLSFDGDWRRPPLVEQVVARVVELLGAASGTERPLPPHLAQLSSAVLARVVAAFVGTDSVVQQGRSRQTEAIGCDLESVRLQWRQREAVCDLMAKIEENPKKARAAFDKSGLSDITPLPSLGGLAEGEDGSEEWARKLIWMLRCQNHVIPYAAVGEFFGQPKDDSEKAIAAFVDTFDWGAADIEQALRGFLEVFLLPKEAQQIDRVLKTFAHVYYRKHVEYNRTAGNEGAGYMRAPDAAYTFAFSVILLNSDQHNPKLKKRMTLQDFMRNNRGINEGENIPEDVQTRVFESIRQDEIKTPSTGSLVEGLSRTRWQDYLQLVRKGWRDNSLAVLSPNLQSHARAFMERMGESIRTGLELALAMECGPHED</sequence>
<name>A0A813K3H7_POLGL</name>
<dbReference type="InterPro" id="IPR023394">
    <property type="entry name" value="Sec7_C_sf"/>
</dbReference>
<dbReference type="EMBL" id="CAJNNW010028423">
    <property type="protein sequence ID" value="CAE8696042.1"/>
    <property type="molecule type" value="Genomic_DNA"/>
</dbReference>
<reference evidence="2" key="1">
    <citation type="submission" date="2021-02" db="EMBL/GenBank/DDBJ databases">
        <authorList>
            <person name="Dougan E. K."/>
            <person name="Rhodes N."/>
            <person name="Thang M."/>
            <person name="Chan C."/>
        </authorList>
    </citation>
    <scope>NUCLEOTIDE SEQUENCE</scope>
</reference>
<feature type="domain" description="SEC7" evidence="1">
    <location>
        <begin position="501"/>
        <end position="711"/>
    </location>
</feature>
<evidence type="ECO:0000259" key="1">
    <source>
        <dbReference type="PROSITE" id="PS50190"/>
    </source>
</evidence>
<comment type="caution">
    <text evidence="2">The sequence shown here is derived from an EMBL/GenBank/DDBJ whole genome shotgun (WGS) entry which is preliminary data.</text>
</comment>
<protein>
    <recommendedName>
        <fullName evidence="1">SEC7 domain-containing protein</fullName>
    </recommendedName>
</protein>
<dbReference type="Gene3D" id="1.10.1000.11">
    <property type="entry name" value="Arf Nucleotide-binding Site Opener,domain 2"/>
    <property type="match status" value="1"/>
</dbReference>
<dbReference type="SUPFAM" id="SSF48425">
    <property type="entry name" value="Sec7 domain"/>
    <property type="match status" value="1"/>
</dbReference>
<dbReference type="Pfam" id="PF01369">
    <property type="entry name" value="Sec7"/>
    <property type="match status" value="1"/>
</dbReference>
<gene>
    <name evidence="2" type="ORF">PGLA2088_LOCUS29651</name>
</gene>
<dbReference type="Proteomes" id="UP000626109">
    <property type="component" value="Unassembled WGS sequence"/>
</dbReference>
<dbReference type="InterPro" id="IPR000904">
    <property type="entry name" value="Sec7_dom"/>
</dbReference>
<dbReference type="AlphaFoldDB" id="A0A813K3H7"/>
<dbReference type="SMART" id="SM00222">
    <property type="entry name" value="Sec7"/>
    <property type="match status" value="1"/>
</dbReference>
<proteinExistence type="predicted"/>
<evidence type="ECO:0000313" key="2">
    <source>
        <dbReference type="EMBL" id="CAE8696042.1"/>
    </source>
</evidence>
<organism evidence="2 3">
    <name type="scientific">Polarella glacialis</name>
    <name type="common">Dinoflagellate</name>
    <dbReference type="NCBI Taxonomy" id="89957"/>
    <lineage>
        <taxon>Eukaryota</taxon>
        <taxon>Sar</taxon>
        <taxon>Alveolata</taxon>
        <taxon>Dinophyceae</taxon>
        <taxon>Suessiales</taxon>
        <taxon>Suessiaceae</taxon>
        <taxon>Polarella</taxon>
    </lineage>
</organism>
<dbReference type="GO" id="GO:0005085">
    <property type="term" value="F:guanyl-nucleotide exchange factor activity"/>
    <property type="evidence" value="ECO:0007669"/>
    <property type="project" value="InterPro"/>
</dbReference>
<dbReference type="InterPro" id="IPR035999">
    <property type="entry name" value="Sec7_dom_sf"/>
</dbReference>
<dbReference type="GO" id="GO:0012505">
    <property type="term" value="C:endomembrane system"/>
    <property type="evidence" value="ECO:0007669"/>
    <property type="project" value="UniProtKB-ARBA"/>
</dbReference>
<dbReference type="GO" id="GO:0005737">
    <property type="term" value="C:cytoplasm"/>
    <property type="evidence" value="ECO:0007669"/>
    <property type="project" value="UniProtKB-ARBA"/>
</dbReference>
<accession>A0A813K3H7</accession>
<evidence type="ECO:0000313" key="3">
    <source>
        <dbReference type="Proteomes" id="UP000626109"/>
    </source>
</evidence>
<dbReference type="PANTHER" id="PTHR10663">
    <property type="entry name" value="GUANYL-NUCLEOTIDE EXCHANGE FACTOR"/>
    <property type="match status" value="1"/>
</dbReference>
<dbReference type="PANTHER" id="PTHR10663:SF388">
    <property type="entry name" value="GOLGI-SPECIFIC BREFELDIN A-RESISTANCE GUANINE NUCLEOTIDE EXCHANGE FACTOR 1"/>
    <property type="match status" value="1"/>
</dbReference>